<dbReference type="RefSeq" id="WP_377558621.1">
    <property type="nucleotide sequence ID" value="NZ_JBHUHQ010000040.1"/>
</dbReference>
<evidence type="ECO:0000259" key="1">
    <source>
        <dbReference type="SMART" id="SM00829"/>
    </source>
</evidence>
<reference evidence="3" key="1">
    <citation type="journal article" date="2019" name="Int. J. Syst. Evol. Microbiol.">
        <title>The Global Catalogue of Microorganisms (GCM) 10K type strain sequencing project: providing services to taxonomists for standard genome sequencing and annotation.</title>
        <authorList>
            <consortium name="The Broad Institute Genomics Platform"/>
            <consortium name="The Broad Institute Genome Sequencing Center for Infectious Disease"/>
            <person name="Wu L."/>
            <person name="Ma J."/>
        </authorList>
    </citation>
    <scope>NUCLEOTIDE SEQUENCE [LARGE SCALE GENOMIC DNA]</scope>
    <source>
        <strain evidence="3">R28</strain>
    </source>
</reference>
<dbReference type="InterPro" id="IPR002364">
    <property type="entry name" value="Quin_OxRdtase/zeta-crystal_CS"/>
</dbReference>
<keyword evidence="3" id="KW-1185">Reference proteome</keyword>
<dbReference type="PROSITE" id="PS01162">
    <property type="entry name" value="QOR_ZETA_CRYSTAL"/>
    <property type="match status" value="1"/>
</dbReference>
<dbReference type="Pfam" id="PF08240">
    <property type="entry name" value="ADH_N"/>
    <property type="match status" value="1"/>
</dbReference>
<dbReference type="Pfam" id="PF13602">
    <property type="entry name" value="ADH_zinc_N_2"/>
    <property type="match status" value="1"/>
</dbReference>
<dbReference type="InterPro" id="IPR036291">
    <property type="entry name" value="NAD(P)-bd_dom_sf"/>
</dbReference>
<feature type="domain" description="Enoyl reductase (ER)" evidence="1">
    <location>
        <begin position="10"/>
        <end position="320"/>
    </location>
</feature>
<name>A0ABW4W678_9BACI</name>
<protein>
    <submittedName>
        <fullName evidence="2">NAD(P)-dependent alcohol dehydrogenase</fullName>
    </submittedName>
</protein>
<accession>A0ABW4W678</accession>
<dbReference type="Gene3D" id="3.90.180.10">
    <property type="entry name" value="Medium-chain alcohol dehydrogenases, catalytic domain"/>
    <property type="match status" value="1"/>
</dbReference>
<dbReference type="InterPro" id="IPR052733">
    <property type="entry name" value="Chloroplast_QOR"/>
</dbReference>
<dbReference type="SMART" id="SM00829">
    <property type="entry name" value="PKS_ER"/>
    <property type="match status" value="1"/>
</dbReference>
<evidence type="ECO:0000313" key="3">
    <source>
        <dbReference type="Proteomes" id="UP001597383"/>
    </source>
</evidence>
<dbReference type="Proteomes" id="UP001597383">
    <property type="component" value="Unassembled WGS sequence"/>
</dbReference>
<dbReference type="Gene3D" id="3.40.50.720">
    <property type="entry name" value="NAD(P)-binding Rossmann-like Domain"/>
    <property type="match status" value="1"/>
</dbReference>
<dbReference type="InterPro" id="IPR020843">
    <property type="entry name" value="ER"/>
</dbReference>
<dbReference type="PANTHER" id="PTHR44013:SF1">
    <property type="entry name" value="ZINC-TYPE ALCOHOL DEHYDROGENASE-LIKE PROTEIN C16A3.02C"/>
    <property type="match status" value="1"/>
</dbReference>
<comment type="caution">
    <text evidence="2">The sequence shown here is derived from an EMBL/GenBank/DDBJ whole genome shotgun (WGS) entry which is preliminary data.</text>
</comment>
<sequence length="322" mass="34979">MRAITYGRYGTPDVFELKEVDKPIPKDNQVLVKVHASSINYGNLVLLKGKPFLARFAFGLLKPKHSIPGGDVAGKVEAVGRNVTQFQPGDEVYGDLASSGWGAFAEYVSVPETALAQKPTNISYEEAASVPMAGVTALQGIRDKGEIQSGQQVLIHGASGGVGTFAVQIAKSFGAEVTGVCSTRNIDILRSIGADYIIDYTNEKFTENPKKYDLILAINGYQPILAYKRALKPKGKYVMIGGSGSQMTEAMIFGPLLSMTGNKKIVNLLQRPNQEDLVFMKELIEAGKVKPVIDRRYKLDEVPESFNYFGEGHSQGKIVITV</sequence>
<gene>
    <name evidence="2" type="ORF">ACFSJF_20085</name>
</gene>
<organism evidence="2 3">
    <name type="scientific">Ornithinibacillus salinisoli</name>
    <dbReference type="NCBI Taxonomy" id="1848459"/>
    <lineage>
        <taxon>Bacteria</taxon>
        <taxon>Bacillati</taxon>
        <taxon>Bacillota</taxon>
        <taxon>Bacilli</taxon>
        <taxon>Bacillales</taxon>
        <taxon>Bacillaceae</taxon>
        <taxon>Ornithinibacillus</taxon>
    </lineage>
</organism>
<dbReference type="PANTHER" id="PTHR44013">
    <property type="entry name" value="ZINC-TYPE ALCOHOL DEHYDROGENASE-LIKE PROTEIN C16A3.02C"/>
    <property type="match status" value="1"/>
</dbReference>
<dbReference type="CDD" id="cd08267">
    <property type="entry name" value="MDR1"/>
    <property type="match status" value="1"/>
</dbReference>
<dbReference type="InterPro" id="IPR011032">
    <property type="entry name" value="GroES-like_sf"/>
</dbReference>
<dbReference type="SUPFAM" id="SSF50129">
    <property type="entry name" value="GroES-like"/>
    <property type="match status" value="1"/>
</dbReference>
<dbReference type="SUPFAM" id="SSF51735">
    <property type="entry name" value="NAD(P)-binding Rossmann-fold domains"/>
    <property type="match status" value="1"/>
</dbReference>
<evidence type="ECO:0000313" key="2">
    <source>
        <dbReference type="EMBL" id="MFD2046571.1"/>
    </source>
</evidence>
<proteinExistence type="predicted"/>
<dbReference type="InterPro" id="IPR013154">
    <property type="entry name" value="ADH-like_N"/>
</dbReference>
<dbReference type="EMBL" id="JBHUHQ010000040">
    <property type="protein sequence ID" value="MFD2046571.1"/>
    <property type="molecule type" value="Genomic_DNA"/>
</dbReference>